<keyword evidence="2 14" id="KW-0645">Protease</keyword>
<protein>
    <recommendedName>
        <fullName evidence="15">Metalloendopeptidase</fullName>
        <ecNumber evidence="15">3.4.24.-</ecNumber>
    </recommendedName>
</protein>
<accession>A0A1A9WNS1</accession>
<evidence type="ECO:0000256" key="11">
    <source>
        <dbReference type="PIRSR" id="PIRSR001199-1"/>
    </source>
</evidence>
<dbReference type="Pfam" id="PF14670">
    <property type="entry name" value="FXa_inhibition"/>
    <property type="match status" value="1"/>
</dbReference>
<evidence type="ECO:0000259" key="17">
    <source>
        <dbReference type="PROSITE" id="PS50026"/>
    </source>
</evidence>
<keyword evidence="4" id="KW-0732">Signal</keyword>
<dbReference type="SMART" id="SM00181">
    <property type="entry name" value="EGF"/>
    <property type="match status" value="2"/>
</dbReference>
<keyword evidence="6 14" id="KW-0378">Hydrolase</keyword>
<keyword evidence="10" id="KW-1015">Disulfide bond</keyword>
<reference evidence="19" key="2">
    <citation type="submission" date="2020-05" db="UniProtKB">
        <authorList>
            <consortium name="EnsemblMetazoa"/>
        </authorList>
    </citation>
    <scope>IDENTIFICATION</scope>
    <source>
        <strain evidence="19">IAEA</strain>
    </source>
</reference>
<evidence type="ECO:0000256" key="12">
    <source>
        <dbReference type="PIRSR" id="PIRSR001199-2"/>
    </source>
</evidence>
<dbReference type="FunFam" id="2.10.25.10:FF:000240">
    <property type="entry name" value="Vitamin K-dependent protein S"/>
    <property type="match status" value="1"/>
</dbReference>
<evidence type="ECO:0000259" key="16">
    <source>
        <dbReference type="PROSITE" id="PS01180"/>
    </source>
</evidence>
<dbReference type="InterPro" id="IPR006026">
    <property type="entry name" value="Peptidase_Metallo"/>
</dbReference>
<dbReference type="EC" id="3.4.24.-" evidence="15"/>
<dbReference type="CDD" id="cd00054">
    <property type="entry name" value="EGF_CA"/>
    <property type="match status" value="2"/>
</dbReference>
<keyword evidence="8 14" id="KW-0482">Metalloprotease</keyword>
<evidence type="ECO:0000256" key="4">
    <source>
        <dbReference type="ARBA" id="ARBA00022729"/>
    </source>
</evidence>
<dbReference type="InterPro" id="IPR024079">
    <property type="entry name" value="MetalloPept_cat_dom_sf"/>
</dbReference>
<evidence type="ECO:0000256" key="10">
    <source>
        <dbReference type="ARBA" id="ARBA00023157"/>
    </source>
</evidence>
<dbReference type="PANTHER" id="PTHR24251">
    <property type="entry name" value="OVOCHYMASE-RELATED"/>
    <property type="match status" value="1"/>
</dbReference>
<dbReference type="PIRSF" id="PIRSF001199">
    <property type="entry name" value="BMP_1/tolloid-like"/>
    <property type="match status" value="1"/>
</dbReference>
<evidence type="ECO:0000256" key="7">
    <source>
        <dbReference type="ARBA" id="ARBA00022833"/>
    </source>
</evidence>
<dbReference type="STRING" id="37001.A0A1A9WNS1"/>
<feature type="domain" description="CUB" evidence="16">
    <location>
        <begin position="695"/>
        <end position="808"/>
    </location>
</feature>
<dbReference type="PROSITE" id="PS51864">
    <property type="entry name" value="ASTACIN"/>
    <property type="match status" value="1"/>
</dbReference>
<dbReference type="InterPro" id="IPR000859">
    <property type="entry name" value="CUB_dom"/>
</dbReference>
<evidence type="ECO:0000256" key="2">
    <source>
        <dbReference type="ARBA" id="ARBA00022670"/>
    </source>
</evidence>
<dbReference type="SMART" id="SM00042">
    <property type="entry name" value="CUB"/>
    <property type="match status" value="5"/>
</dbReference>
<dbReference type="SUPFAM" id="SSF55486">
    <property type="entry name" value="Metalloproteases ('zincins'), catalytic domain"/>
    <property type="match status" value="1"/>
</dbReference>
<keyword evidence="5" id="KW-0677">Repeat</keyword>
<comment type="caution">
    <text evidence="13">Lacks conserved residue(s) required for the propagation of feature annotation.</text>
</comment>
<dbReference type="InterPro" id="IPR001881">
    <property type="entry name" value="EGF-like_Ca-bd_dom"/>
</dbReference>
<dbReference type="PANTHER" id="PTHR24251:SF43">
    <property type="entry name" value="TOLLOID-LIKE PROTEIN 2"/>
    <property type="match status" value="1"/>
</dbReference>
<dbReference type="PROSITE" id="PS50026">
    <property type="entry name" value="EGF_3"/>
    <property type="match status" value="2"/>
</dbReference>
<dbReference type="InterPro" id="IPR018097">
    <property type="entry name" value="EGF_Ca-bd_CS"/>
</dbReference>
<evidence type="ECO:0000256" key="9">
    <source>
        <dbReference type="ARBA" id="ARBA00023145"/>
    </source>
</evidence>
<feature type="domain" description="CUB" evidence="16">
    <location>
        <begin position="396"/>
        <end position="478"/>
    </location>
</feature>
<feature type="domain" description="EGF-like" evidence="17">
    <location>
        <begin position="651"/>
        <end position="691"/>
    </location>
</feature>
<dbReference type="InterPro" id="IPR001506">
    <property type="entry name" value="Peptidase_M12A"/>
</dbReference>
<dbReference type="InterPro" id="IPR035914">
    <property type="entry name" value="Sperma_CUB_dom_sf"/>
</dbReference>
<dbReference type="GO" id="GO:0005509">
    <property type="term" value="F:calcium ion binding"/>
    <property type="evidence" value="ECO:0007669"/>
    <property type="project" value="InterPro"/>
</dbReference>
<proteinExistence type="predicted"/>
<dbReference type="VEuPathDB" id="VectorBase:GBRI026432"/>
<feature type="binding site" evidence="12 14">
    <location>
        <position position="137"/>
    </location>
    <ligand>
        <name>Zn(2+)</name>
        <dbReference type="ChEBI" id="CHEBI:29105"/>
        <note>catalytic</note>
    </ligand>
</feature>
<dbReference type="Gene3D" id="3.40.390.10">
    <property type="entry name" value="Collagenase (Catalytic Domain)"/>
    <property type="match status" value="1"/>
</dbReference>
<organism evidence="19 20">
    <name type="scientific">Glossina brevipalpis</name>
    <dbReference type="NCBI Taxonomy" id="37001"/>
    <lineage>
        <taxon>Eukaryota</taxon>
        <taxon>Metazoa</taxon>
        <taxon>Ecdysozoa</taxon>
        <taxon>Arthropoda</taxon>
        <taxon>Hexapoda</taxon>
        <taxon>Insecta</taxon>
        <taxon>Pterygota</taxon>
        <taxon>Neoptera</taxon>
        <taxon>Endopterygota</taxon>
        <taxon>Diptera</taxon>
        <taxon>Brachycera</taxon>
        <taxon>Muscomorpha</taxon>
        <taxon>Hippoboscoidea</taxon>
        <taxon>Glossinidae</taxon>
        <taxon>Glossina</taxon>
    </lineage>
</organism>
<keyword evidence="3 12" id="KW-0479">Metal-binding</keyword>
<dbReference type="SUPFAM" id="SSF57196">
    <property type="entry name" value="EGF/Laminin"/>
    <property type="match status" value="2"/>
</dbReference>
<dbReference type="InterPro" id="IPR000742">
    <property type="entry name" value="EGF"/>
</dbReference>
<dbReference type="SMART" id="SM00179">
    <property type="entry name" value="EGF_CA"/>
    <property type="match status" value="2"/>
</dbReference>
<dbReference type="Pfam" id="PF07645">
    <property type="entry name" value="EGF_CA"/>
    <property type="match status" value="1"/>
</dbReference>
<dbReference type="Proteomes" id="UP000091820">
    <property type="component" value="Unassembled WGS sequence"/>
</dbReference>
<feature type="domain" description="CUB" evidence="16">
    <location>
        <begin position="522"/>
        <end position="637"/>
    </location>
</feature>
<comment type="cofactor">
    <cofactor evidence="14 15">
        <name>Zn(2+)</name>
        <dbReference type="ChEBI" id="CHEBI:29105"/>
    </cofactor>
    <text evidence="14 15">Binds 1 zinc ion per subunit.</text>
</comment>
<evidence type="ECO:0000256" key="14">
    <source>
        <dbReference type="PROSITE-ProRule" id="PRU01211"/>
    </source>
</evidence>
<dbReference type="SMART" id="SM00235">
    <property type="entry name" value="ZnMc"/>
    <property type="match status" value="1"/>
</dbReference>
<evidence type="ECO:0000256" key="5">
    <source>
        <dbReference type="ARBA" id="ARBA00022737"/>
    </source>
</evidence>
<dbReference type="Pfam" id="PF01400">
    <property type="entry name" value="Astacin"/>
    <property type="match status" value="1"/>
</dbReference>
<dbReference type="FunFam" id="2.60.120.290:FF:000005">
    <property type="entry name" value="Procollagen C-endopeptidase enhancer 1"/>
    <property type="match status" value="1"/>
</dbReference>
<dbReference type="CDD" id="cd00041">
    <property type="entry name" value="CUB"/>
    <property type="match status" value="5"/>
</dbReference>
<evidence type="ECO:0000256" key="8">
    <source>
        <dbReference type="ARBA" id="ARBA00023049"/>
    </source>
</evidence>
<dbReference type="PROSITE" id="PS01187">
    <property type="entry name" value="EGF_CA"/>
    <property type="match status" value="2"/>
</dbReference>
<feature type="domain" description="CUB" evidence="16">
    <location>
        <begin position="243"/>
        <end position="368"/>
    </location>
</feature>
<dbReference type="PROSITE" id="PS01180">
    <property type="entry name" value="CUB"/>
    <property type="match status" value="5"/>
</dbReference>
<dbReference type="PRINTS" id="PR00480">
    <property type="entry name" value="ASTACIN"/>
</dbReference>
<dbReference type="InterPro" id="IPR015446">
    <property type="entry name" value="BMP_1/tolloid-like"/>
</dbReference>
<dbReference type="FunFam" id="2.60.120.290:FF:000068">
    <property type="entry name" value="Metalloendopeptidase"/>
    <property type="match status" value="1"/>
</dbReference>
<keyword evidence="9" id="KW-0865">Zymogen</keyword>
<evidence type="ECO:0000256" key="1">
    <source>
        <dbReference type="ARBA" id="ARBA00022536"/>
    </source>
</evidence>
<evidence type="ECO:0000256" key="13">
    <source>
        <dbReference type="PROSITE-ProRule" id="PRU00076"/>
    </source>
</evidence>
<evidence type="ECO:0000256" key="3">
    <source>
        <dbReference type="ARBA" id="ARBA00022723"/>
    </source>
</evidence>
<keyword evidence="1 13" id="KW-0245">EGF-like domain</keyword>
<dbReference type="GO" id="GO:0008270">
    <property type="term" value="F:zinc ion binding"/>
    <property type="evidence" value="ECO:0007669"/>
    <property type="project" value="UniProtKB-UniRule"/>
</dbReference>
<dbReference type="GO" id="GO:0004222">
    <property type="term" value="F:metalloendopeptidase activity"/>
    <property type="evidence" value="ECO:0007669"/>
    <property type="project" value="UniProtKB-UniRule"/>
</dbReference>
<dbReference type="EnsemblMetazoa" id="GBRI026432-RA">
    <property type="protein sequence ID" value="GBRI026432-PA"/>
    <property type="gene ID" value="GBRI026432"/>
</dbReference>
<dbReference type="PROSITE" id="PS01186">
    <property type="entry name" value="EGF_2"/>
    <property type="match status" value="1"/>
</dbReference>
<dbReference type="SUPFAM" id="SSF49854">
    <property type="entry name" value="Spermadhesin, CUB domain"/>
    <property type="match status" value="5"/>
</dbReference>
<dbReference type="Gene3D" id="2.10.25.10">
    <property type="entry name" value="Laminin"/>
    <property type="match status" value="2"/>
</dbReference>
<feature type="active site" evidence="11 14">
    <location>
        <position position="138"/>
    </location>
</feature>
<dbReference type="PROSITE" id="PS00010">
    <property type="entry name" value="ASX_HYDROXYL"/>
    <property type="match status" value="2"/>
</dbReference>
<dbReference type="InterPro" id="IPR000152">
    <property type="entry name" value="EGF-type_Asp/Asn_hydroxyl_site"/>
</dbReference>
<evidence type="ECO:0000256" key="6">
    <source>
        <dbReference type="ARBA" id="ARBA00022801"/>
    </source>
</evidence>
<dbReference type="Gene3D" id="2.60.120.290">
    <property type="entry name" value="Spermadhesin, CUB domain"/>
    <property type="match status" value="5"/>
</dbReference>
<dbReference type="AlphaFoldDB" id="A0A1A9WNS1"/>
<dbReference type="InterPro" id="IPR049883">
    <property type="entry name" value="NOTCH1_EGF-like"/>
</dbReference>
<evidence type="ECO:0000259" key="18">
    <source>
        <dbReference type="PROSITE" id="PS51864"/>
    </source>
</evidence>
<reference evidence="20" key="1">
    <citation type="submission" date="2014-03" db="EMBL/GenBank/DDBJ databases">
        <authorList>
            <person name="Aksoy S."/>
            <person name="Warren W."/>
            <person name="Wilson R.K."/>
        </authorList>
    </citation>
    <scope>NUCLEOTIDE SEQUENCE [LARGE SCALE GENOMIC DNA]</scope>
    <source>
        <strain evidence="20">IAEA</strain>
    </source>
</reference>
<evidence type="ECO:0000256" key="15">
    <source>
        <dbReference type="RuleBase" id="RU361183"/>
    </source>
</evidence>
<sequence>MKLSSSETSTKFHYNKSFSLILLTNETSGSKSDDSKIHRNIRNVVANRKYIWDYGVIPYEVDKEFAPKLRQMFIKAMQHWEQDTCLKFVEYDSKEHTNYIYFTKTDNGCSSEIGKRGISRQSILISPDCENFGNILHELGHALGFFHEHARPDRDDYIVVHYDNIERGKEINFHKQLENDSDSSGLPYDFESITHYSKRAFSKNHHQETLKPIVKVEVDIGQRLRLSQGDIKKANLLYKCLECGQTLYLPKGDILSPHYQGLKIAALEGKVHSYNLIYEVCEWHIRAGNGERIALQINDVSLHYSLNCSEDYIEIRDGYWHRSPLLKRLCGNHTIIKLESQSKHMLIKYVNRNAAKGYYGFKANYQFLFDSIIKLNDSWHLDFISHSAHLTDKPYTWYIVAPEGYQVALKFEFFDLGNNECDLDYLEIRNGNNSASRILAKICSEPDNVVSTTNEMFLKFVSESSIDDLGFSAIFMVEVDECKLGTHNCQQKCRNTLGSYRCTCLPDYTLLTDGRSCVKNPCSSVINATVDDGKGTFGLTSFPNDINLPGKCIWKLIAPDKHTLFLRFTQFELVCDESDYLVIYSQLKNKLLKKIGEFYCHEFPPFVKSMENILRLELNLGEEAYQRTKLKAEYKIVATPNTVYLLLLFPDNDECIIENGGCEHICQNTFGSFECLCRDGFSLQGNGRNCTETECKFNVTNPYGKISSFNYPTNYTSNTYCYWRFQTVLGHRIRLKFLEFDLEYHQECIYDNVTIYDGRSRASSSLGIYCGKLDANHEVLATTNNMLMIFRTDANVQATGFIARHLTECGSYLKSKNHPQILFSHPSYGTRSYRYNMFCDWQITTDSDKSIEIKFLDFELEYDESCKSDYLEIKEESIGFHKNYGRFCGNNKPPNIKSCSDMISLRFITNELFNLNGFKIEFKTIEAQECTEETIDEINY</sequence>
<feature type="domain" description="CUB" evidence="16">
    <location>
        <begin position="809"/>
        <end position="925"/>
    </location>
</feature>
<feature type="domain" description="EGF-like" evidence="17">
    <location>
        <begin position="478"/>
        <end position="518"/>
    </location>
</feature>
<dbReference type="GO" id="GO:0006508">
    <property type="term" value="P:proteolysis"/>
    <property type="evidence" value="ECO:0007669"/>
    <property type="project" value="UniProtKB-KW"/>
</dbReference>
<feature type="binding site" evidence="12 14">
    <location>
        <position position="147"/>
    </location>
    <ligand>
        <name>Zn(2+)</name>
        <dbReference type="ChEBI" id="CHEBI:29105"/>
        <note>catalytic</note>
    </ligand>
</feature>
<keyword evidence="20" id="KW-1185">Reference proteome</keyword>
<feature type="binding site" evidence="12 14">
    <location>
        <position position="141"/>
    </location>
    <ligand>
        <name>Zn(2+)</name>
        <dbReference type="ChEBI" id="CHEBI:29105"/>
        <note>catalytic</note>
    </ligand>
</feature>
<feature type="domain" description="Peptidase M12A" evidence="18">
    <location>
        <begin position="43"/>
        <end position="244"/>
    </location>
</feature>
<name>A0A1A9WNS1_9MUSC</name>
<evidence type="ECO:0000313" key="19">
    <source>
        <dbReference type="EnsemblMetazoa" id="GBRI026432-PA"/>
    </source>
</evidence>
<dbReference type="FunFam" id="2.10.25.10:FF:000010">
    <property type="entry name" value="Pro-epidermal growth factor"/>
    <property type="match status" value="1"/>
</dbReference>
<dbReference type="Pfam" id="PF00431">
    <property type="entry name" value="CUB"/>
    <property type="match status" value="5"/>
</dbReference>
<keyword evidence="7 12" id="KW-0862">Zinc</keyword>
<evidence type="ECO:0000313" key="20">
    <source>
        <dbReference type="Proteomes" id="UP000091820"/>
    </source>
</evidence>